<name>A0A8K0G0R5_IGNLU</name>
<organism evidence="1 2">
    <name type="scientific">Ignelater luminosus</name>
    <name type="common">Cucubano</name>
    <name type="synonym">Pyrophorus luminosus</name>
    <dbReference type="NCBI Taxonomy" id="2038154"/>
    <lineage>
        <taxon>Eukaryota</taxon>
        <taxon>Metazoa</taxon>
        <taxon>Ecdysozoa</taxon>
        <taxon>Arthropoda</taxon>
        <taxon>Hexapoda</taxon>
        <taxon>Insecta</taxon>
        <taxon>Pterygota</taxon>
        <taxon>Neoptera</taxon>
        <taxon>Endopterygota</taxon>
        <taxon>Coleoptera</taxon>
        <taxon>Polyphaga</taxon>
        <taxon>Elateriformia</taxon>
        <taxon>Elateroidea</taxon>
        <taxon>Elateridae</taxon>
        <taxon>Agrypninae</taxon>
        <taxon>Pyrophorini</taxon>
        <taxon>Ignelater</taxon>
    </lineage>
</organism>
<keyword evidence="2" id="KW-1185">Reference proteome</keyword>
<evidence type="ECO:0000313" key="1">
    <source>
        <dbReference type="EMBL" id="KAF2883977.1"/>
    </source>
</evidence>
<accession>A0A8K0G0R5</accession>
<comment type="caution">
    <text evidence="1">The sequence shown here is derived from an EMBL/GenBank/DDBJ whole genome shotgun (WGS) entry which is preliminary data.</text>
</comment>
<dbReference type="OrthoDB" id="6782577at2759"/>
<protein>
    <submittedName>
        <fullName evidence="1">Uncharacterized protein</fullName>
    </submittedName>
</protein>
<sequence>MEAPDQQYLFIEVVAAIDLAGCFRIDELHKMKVDPIGDRGSILLVTVADTKTKRSRSFTVISKGSGINPLEVPLASLCEKTFFVAEGCIDESFANKTAASKRIFIGAESNEVLSGSSGLMTLALEKAVAESSKLMTSLFVNKNI</sequence>
<proteinExistence type="predicted"/>
<evidence type="ECO:0000313" key="2">
    <source>
        <dbReference type="Proteomes" id="UP000801492"/>
    </source>
</evidence>
<dbReference type="Proteomes" id="UP000801492">
    <property type="component" value="Unassembled WGS sequence"/>
</dbReference>
<dbReference type="EMBL" id="VTPC01090251">
    <property type="protein sequence ID" value="KAF2883977.1"/>
    <property type="molecule type" value="Genomic_DNA"/>
</dbReference>
<dbReference type="AlphaFoldDB" id="A0A8K0G0R5"/>
<reference evidence="1" key="1">
    <citation type="submission" date="2019-08" db="EMBL/GenBank/DDBJ databases">
        <title>The genome of the North American firefly Photinus pyralis.</title>
        <authorList>
            <consortium name="Photinus pyralis genome working group"/>
            <person name="Fallon T.R."/>
            <person name="Sander Lower S.E."/>
            <person name="Weng J.-K."/>
        </authorList>
    </citation>
    <scope>NUCLEOTIDE SEQUENCE</scope>
    <source>
        <strain evidence="1">TRF0915ILg1</strain>
        <tissue evidence="1">Whole body</tissue>
    </source>
</reference>
<gene>
    <name evidence="1" type="ORF">ILUMI_22205</name>
</gene>